<feature type="compositionally biased region" description="Polar residues" evidence="1">
    <location>
        <begin position="1"/>
        <end position="15"/>
    </location>
</feature>
<evidence type="ECO:0000313" key="2">
    <source>
        <dbReference type="EMBL" id="KAF1982255.1"/>
    </source>
</evidence>
<evidence type="ECO:0000256" key="1">
    <source>
        <dbReference type="SAM" id="MobiDB-lite"/>
    </source>
</evidence>
<organism evidence="2 3">
    <name type="scientific">Aulographum hederae CBS 113979</name>
    <dbReference type="NCBI Taxonomy" id="1176131"/>
    <lineage>
        <taxon>Eukaryota</taxon>
        <taxon>Fungi</taxon>
        <taxon>Dikarya</taxon>
        <taxon>Ascomycota</taxon>
        <taxon>Pezizomycotina</taxon>
        <taxon>Dothideomycetes</taxon>
        <taxon>Pleosporomycetidae</taxon>
        <taxon>Aulographales</taxon>
        <taxon>Aulographaceae</taxon>
    </lineage>
</organism>
<dbReference type="EMBL" id="ML977186">
    <property type="protein sequence ID" value="KAF1982255.1"/>
    <property type="molecule type" value="Genomic_DNA"/>
</dbReference>
<feature type="compositionally biased region" description="Low complexity" evidence="1">
    <location>
        <begin position="41"/>
        <end position="64"/>
    </location>
</feature>
<dbReference type="GO" id="GO:0005741">
    <property type="term" value="C:mitochondrial outer membrane"/>
    <property type="evidence" value="ECO:0007669"/>
    <property type="project" value="TreeGrafter"/>
</dbReference>
<name>A0A6G1GMV1_9PEZI</name>
<feature type="non-terminal residue" evidence="2">
    <location>
        <position position="102"/>
    </location>
</feature>
<dbReference type="Proteomes" id="UP000800041">
    <property type="component" value="Unassembled WGS sequence"/>
</dbReference>
<proteinExistence type="predicted"/>
<dbReference type="AlphaFoldDB" id="A0A6G1GMV1"/>
<gene>
    <name evidence="2" type="ORF">K402DRAFT_424693</name>
</gene>
<dbReference type="GO" id="GO:0007005">
    <property type="term" value="P:mitochondrion organization"/>
    <property type="evidence" value="ECO:0007669"/>
    <property type="project" value="TreeGrafter"/>
</dbReference>
<dbReference type="PANTHER" id="PTHR38409">
    <property type="entry name" value="MDM10-COMPLEMENTING PROTEIN 1"/>
    <property type="match status" value="1"/>
</dbReference>
<reference evidence="2" key="1">
    <citation type="journal article" date="2020" name="Stud. Mycol.">
        <title>101 Dothideomycetes genomes: a test case for predicting lifestyles and emergence of pathogens.</title>
        <authorList>
            <person name="Haridas S."/>
            <person name="Albert R."/>
            <person name="Binder M."/>
            <person name="Bloem J."/>
            <person name="Labutti K."/>
            <person name="Salamov A."/>
            <person name="Andreopoulos B."/>
            <person name="Baker S."/>
            <person name="Barry K."/>
            <person name="Bills G."/>
            <person name="Bluhm B."/>
            <person name="Cannon C."/>
            <person name="Castanera R."/>
            <person name="Culley D."/>
            <person name="Daum C."/>
            <person name="Ezra D."/>
            <person name="Gonzalez J."/>
            <person name="Henrissat B."/>
            <person name="Kuo A."/>
            <person name="Liang C."/>
            <person name="Lipzen A."/>
            <person name="Lutzoni F."/>
            <person name="Magnuson J."/>
            <person name="Mondo S."/>
            <person name="Nolan M."/>
            <person name="Ohm R."/>
            <person name="Pangilinan J."/>
            <person name="Park H.-J."/>
            <person name="Ramirez L."/>
            <person name="Alfaro M."/>
            <person name="Sun H."/>
            <person name="Tritt A."/>
            <person name="Yoshinaga Y."/>
            <person name="Zwiers L.-H."/>
            <person name="Turgeon B."/>
            <person name="Goodwin S."/>
            <person name="Spatafora J."/>
            <person name="Crous P."/>
            <person name="Grigoriev I."/>
        </authorList>
    </citation>
    <scope>NUCLEOTIDE SEQUENCE</scope>
    <source>
        <strain evidence="2">CBS 113979</strain>
    </source>
</reference>
<dbReference type="InterPro" id="IPR039960">
    <property type="entry name" value="MCP1"/>
</dbReference>
<keyword evidence="3" id="KW-1185">Reference proteome</keyword>
<dbReference type="OrthoDB" id="10259513at2759"/>
<dbReference type="PANTHER" id="PTHR38409:SF1">
    <property type="entry name" value="MITOCHONDRIAL ADAPTER PROTEIN MCP1"/>
    <property type="match status" value="1"/>
</dbReference>
<sequence length="102" mass="11245">MADLTQTRTNSSTMAEMTELEPSPVDEKDEESTYFPPPSSSPSSTSPTRAPTSHLGLSSSNGSSHTPLYYLTRLQKYSSYTFTLFVTLHYTNTSLIPLSTRS</sequence>
<dbReference type="GO" id="GO:0055088">
    <property type="term" value="P:lipid homeostasis"/>
    <property type="evidence" value="ECO:0007669"/>
    <property type="project" value="InterPro"/>
</dbReference>
<evidence type="ECO:0000313" key="3">
    <source>
        <dbReference type="Proteomes" id="UP000800041"/>
    </source>
</evidence>
<accession>A0A6G1GMV1</accession>
<protein>
    <submittedName>
        <fullName evidence="2">Uncharacterized protein</fullName>
    </submittedName>
</protein>
<feature type="region of interest" description="Disordered" evidence="1">
    <location>
        <begin position="1"/>
        <end position="64"/>
    </location>
</feature>